<protein>
    <submittedName>
        <fullName evidence="1">DsrH/TusB family sulfur metabolism protein</fullName>
    </submittedName>
</protein>
<dbReference type="RefSeq" id="WP_377122089.1">
    <property type="nucleotide sequence ID" value="NZ_JBHRSD010000011.1"/>
</dbReference>
<dbReference type="SUPFAM" id="SSF75169">
    <property type="entry name" value="DsrEFH-like"/>
    <property type="match status" value="1"/>
</dbReference>
<dbReference type="EMBL" id="JBHRSD010000011">
    <property type="protein sequence ID" value="MFC3032114.1"/>
    <property type="molecule type" value="Genomic_DNA"/>
</dbReference>
<dbReference type="Proteomes" id="UP001595453">
    <property type="component" value="Unassembled WGS sequence"/>
</dbReference>
<reference evidence="2" key="1">
    <citation type="journal article" date="2019" name="Int. J. Syst. Evol. Microbiol.">
        <title>The Global Catalogue of Microorganisms (GCM) 10K type strain sequencing project: providing services to taxonomists for standard genome sequencing and annotation.</title>
        <authorList>
            <consortium name="The Broad Institute Genomics Platform"/>
            <consortium name="The Broad Institute Genome Sequencing Center for Infectious Disease"/>
            <person name="Wu L."/>
            <person name="Ma J."/>
        </authorList>
    </citation>
    <scope>NUCLEOTIDE SEQUENCE [LARGE SCALE GENOMIC DNA]</scope>
    <source>
        <strain evidence="2">KCTC 42730</strain>
    </source>
</reference>
<sequence length="86" mass="9195">MATLHIFSSLLEQALPSASALIAKDDIVVLTQDACYAAAQFAHLPNLHILADCATARGALLPEGVKVISDTEFVELTLLCQTNISW</sequence>
<keyword evidence="2" id="KW-1185">Reference proteome</keyword>
<dbReference type="InterPro" id="IPR027396">
    <property type="entry name" value="DsrEFH-like"/>
</dbReference>
<evidence type="ECO:0000313" key="2">
    <source>
        <dbReference type="Proteomes" id="UP001595453"/>
    </source>
</evidence>
<evidence type="ECO:0000313" key="1">
    <source>
        <dbReference type="EMBL" id="MFC3032114.1"/>
    </source>
</evidence>
<gene>
    <name evidence="1" type="ORF">ACFOEE_06255</name>
</gene>
<dbReference type="InterPro" id="IPR007215">
    <property type="entry name" value="Sulphur_relay_TusB/DsrH"/>
</dbReference>
<dbReference type="Pfam" id="PF04077">
    <property type="entry name" value="DsrH"/>
    <property type="match status" value="1"/>
</dbReference>
<comment type="caution">
    <text evidence="1">The sequence shown here is derived from an EMBL/GenBank/DDBJ whole genome shotgun (WGS) entry which is preliminary data.</text>
</comment>
<name>A0ABV7CHG2_9GAMM</name>
<accession>A0ABV7CHG2</accession>
<proteinExistence type="predicted"/>
<organism evidence="1 2">
    <name type="scientific">Pseudoalteromonas fenneropenaei</name>
    <dbReference type="NCBI Taxonomy" id="1737459"/>
    <lineage>
        <taxon>Bacteria</taxon>
        <taxon>Pseudomonadati</taxon>
        <taxon>Pseudomonadota</taxon>
        <taxon>Gammaproteobacteria</taxon>
        <taxon>Alteromonadales</taxon>
        <taxon>Pseudoalteromonadaceae</taxon>
        <taxon>Pseudoalteromonas</taxon>
    </lineage>
</organism>
<dbReference type="Gene3D" id="3.40.1260.10">
    <property type="entry name" value="DsrEFH-like"/>
    <property type="match status" value="1"/>
</dbReference>